<dbReference type="InterPro" id="IPR045584">
    <property type="entry name" value="Pilin-like"/>
</dbReference>
<evidence type="ECO:0000313" key="6">
    <source>
        <dbReference type="Proteomes" id="UP000316993"/>
    </source>
</evidence>
<evidence type="ECO:0000256" key="1">
    <source>
        <dbReference type="ARBA" id="ARBA00005233"/>
    </source>
</evidence>
<comment type="caution">
    <text evidence="5">The sequence shown here is derived from an EMBL/GenBank/DDBJ whole genome shotgun (WGS) entry which is preliminary data.</text>
</comment>
<dbReference type="SUPFAM" id="SSF54523">
    <property type="entry name" value="Pili subunits"/>
    <property type="match status" value="1"/>
</dbReference>
<evidence type="ECO:0000256" key="3">
    <source>
        <dbReference type="RuleBase" id="RU000389"/>
    </source>
</evidence>
<dbReference type="NCBIfam" id="TIGR02532">
    <property type="entry name" value="IV_pilin_GFxxxE"/>
    <property type="match status" value="1"/>
</dbReference>
<feature type="transmembrane region" description="Helical" evidence="4">
    <location>
        <begin position="12"/>
        <end position="32"/>
    </location>
</feature>
<dbReference type="EMBL" id="VFPV01000002">
    <property type="protein sequence ID" value="TQN03045.1"/>
    <property type="molecule type" value="Genomic_DNA"/>
</dbReference>
<organism evidence="5 6">
    <name type="scientific">Acidovorax temperans</name>
    <dbReference type="NCBI Taxonomy" id="80878"/>
    <lineage>
        <taxon>Bacteria</taxon>
        <taxon>Pseudomonadati</taxon>
        <taxon>Pseudomonadota</taxon>
        <taxon>Betaproteobacteria</taxon>
        <taxon>Burkholderiales</taxon>
        <taxon>Comamonadaceae</taxon>
        <taxon>Acidovorax</taxon>
    </lineage>
</organism>
<name>A0A543L6S6_9BURK</name>
<proteinExistence type="inferred from homology"/>
<accession>A0A543L6S6</accession>
<dbReference type="PROSITE" id="PS00409">
    <property type="entry name" value="PROKAR_NTER_METHYL"/>
    <property type="match status" value="1"/>
</dbReference>
<keyword evidence="4" id="KW-0812">Transmembrane</keyword>
<dbReference type="Pfam" id="PF00114">
    <property type="entry name" value="Pilin"/>
    <property type="match status" value="1"/>
</dbReference>
<keyword evidence="4" id="KW-1133">Transmembrane helix</keyword>
<dbReference type="Gene3D" id="3.30.700.10">
    <property type="entry name" value="Glycoprotein, Type 4 Pilin"/>
    <property type="match status" value="1"/>
</dbReference>
<evidence type="ECO:0000313" key="5">
    <source>
        <dbReference type="EMBL" id="TQN03045.1"/>
    </source>
</evidence>
<comment type="similarity">
    <text evidence="1 3">Belongs to the N-Me-Phe pilin family.</text>
</comment>
<keyword evidence="2" id="KW-0488">Methylation</keyword>
<dbReference type="InterPro" id="IPR012902">
    <property type="entry name" value="N_methyl_site"/>
</dbReference>
<dbReference type="PANTHER" id="PTHR30093">
    <property type="entry name" value="GENERAL SECRETION PATHWAY PROTEIN G"/>
    <property type="match status" value="1"/>
</dbReference>
<dbReference type="Proteomes" id="UP000316993">
    <property type="component" value="Unassembled WGS sequence"/>
</dbReference>
<evidence type="ECO:0000256" key="2">
    <source>
        <dbReference type="ARBA" id="ARBA00022481"/>
    </source>
</evidence>
<keyword evidence="4" id="KW-0472">Membrane</keyword>
<sequence>MKRSLQKGFTLIELMIVVAIIGILAAVALPAYQDYTVRARVAEAMGFIADAKLAANTNATSGAVGYAEGYGTTPATGVNNGTTTVNSKNVTNVVLSGTTGVITATTTAAAGNGTLIVSPYTGGTDVVGTGGTALVTAVAGTPLPTPASQIKWRCKAAGAVGFGTAGTLLNKYAPGECR</sequence>
<evidence type="ECO:0000256" key="4">
    <source>
        <dbReference type="SAM" id="Phobius"/>
    </source>
</evidence>
<dbReference type="GO" id="GO:0009289">
    <property type="term" value="C:pilus"/>
    <property type="evidence" value="ECO:0007669"/>
    <property type="project" value="InterPro"/>
</dbReference>
<dbReference type="PANTHER" id="PTHR30093:SF34">
    <property type="entry name" value="PREPILIN PEPTIDASE-DEPENDENT PROTEIN D"/>
    <property type="match status" value="1"/>
</dbReference>
<dbReference type="RefSeq" id="WP_142082702.1">
    <property type="nucleotide sequence ID" value="NZ_CP117193.1"/>
</dbReference>
<dbReference type="InterPro" id="IPR001082">
    <property type="entry name" value="Pilin"/>
</dbReference>
<dbReference type="AlphaFoldDB" id="A0A543L6S6"/>
<gene>
    <name evidence="5" type="ORF">BDD18_1698</name>
</gene>
<keyword evidence="3" id="KW-0281">Fimbrium</keyword>
<reference evidence="5 6" key="1">
    <citation type="submission" date="2019-06" db="EMBL/GenBank/DDBJ databases">
        <title>Genomic Encyclopedia of Archaeal and Bacterial Type Strains, Phase II (KMG-II): from individual species to whole genera.</title>
        <authorList>
            <person name="Goeker M."/>
        </authorList>
    </citation>
    <scope>NUCLEOTIDE SEQUENCE [LARGE SCALE GENOMIC DNA]</scope>
    <source>
        <strain evidence="5 6">DSM 7270</strain>
    </source>
</reference>
<dbReference type="Pfam" id="PF07963">
    <property type="entry name" value="N_methyl"/>
    <property type="match status" value="1"/>
</dbReference>
<protein>
    <submittedName>
        <fullName evidence="5">Type IV pilus assembly protein PilA</fullName>
    </submittedName>
</protein>
<dbReference type="GO" id="GO:0007155">
    <property type="term" value="P:cell adhesion"/>
    <property type="evidence" value="ECO:0007669"/>
    <property type="project" value="InterPro"/>
</dbReference>